<dbReference type="Pfam" id="PF00672">
    <property type="entry name" value="HAMP"/>
    <property type="match status" value="1"/>
</dbReference>
<dbReference type="Gene3D" id="3.30.565.10">
    <property type="entry name" value="Histidine kinase-like ATPase, C-terminal domain"/>
    <property type="match status" value="1"/>
</dbReference>
<dbReference type="Gene3D" id="6.10.340.10">
    <property type="match status" value="1"/>
</dbReference>
<keyword evidence="3" id="KW-0808">Transferase</keyword>
<feature type="transmembrane region" description="Helical" evidence="5">
    <location>
        <begin position="20"/>
        <end position="37"/>
    </location>
</feature>
<comment type="subcellular location">
    <subcellularLocation>
        <location evidence="1">Membrane</location>
    </subcellularLocation>
</comment>
<proteinExistence type="predicted"/>
<keyword evidence="2" id="KW-0597">Phosphoprotein</keyword>
<comment type="caution">
    <text evidence="7">The sequence shown here is derived from an EMBL/GenBank/DDBJ whole genome shotgun (WGS) entry which is preliminary data.</text>
</comment>
<evidence type="ECO:0000256" key="3">
    <source>
        <dbReference type="ARBA" id="ARBA00022679"/>
    </source>
</evidence>
<feature type="domain" description="HAMP" evidence="6">
    <location>
        <begin position="328"/>
        <end position="380"/>
    </location>
</feature>
<sequence>MKKIIDFFNNLSVRFKFALVYFFILLIQIVIFGLYMYEQTSNSTVKQGQLVMEQNLLQTKESILQKRNSIESAADILVLDKRIQDFLDYKYENSVYQIQDYQFNISPIVENILKQNRYINSIKIYMSDNIVTEMADSYYSVNKDSDLSKFLALNQKKPLDNGWTSTHEAKTRALKDSTGTGEQVLTYSKKIISSNTFRETGTLEIEVKETVLFDMLRDPIVTKLGKIFVADDNSMVVSNNIPSLFKQDVIKSNFFDFTPNKRISEVGEIFNKKYIFISIPISEINCNILGIFPAENFNNEIKSSFRNIELVLLGSSIFLGIIIFFTTTALLSRIKDMVKAMKQVRDGNLNVSVKVDSTDEFGELGTTFNHMTSRIHELVETVYKIELMEKEAELKALEAQINPHFLYNTLATITWAARKVKSSQIETISNSLAKFYRLVLSKGNREITVAEEVEMVKAYLHIQKIRFEDKFDVIYKIDEASYSKKIIKNILQPIVENALSHGIEPKSSHGTIVIKISSFENFLSIKIIDDGVGIAQGKLIKVLNGDVESAKGSGYAVKNIIQRLEAYSGRKDVFSIYSREGIGTEVVILI</sequence>
<dbReference type="PANTHER" id="PTHR34220">
    <property type="entry name" value="SENSOR HISTIDINE KINASE YPDA"/>
    <property type="match status" value="1"/>
</dbReference>
<evidence type="ECO:0000256" key="4">
    <source>
        <dbReference type="ARBA" id="ARBA00022777"/>
    </source>
</evidence>
<keyword evidence="8" id="KW-1185">Reference proteome</keyword>
<protein>
    <recommendedName>
        <fullName evidence="6">HAMP domain-containing protein</fullName>
    </recommendedName>
</protein>
<dbReference type="Proteomes" id="UP000580568">
    <property type="component" value="Unassembled WGS sequence"/>
</dbReference>
<dbReference type="SUPFAM" id="SSF55874">
    <property type="entry name" value="ATPase domain of HSP90 chaperone/DNA topoisomerase II/histidine kinase"/>
    <property type="match status" value="1"/>
</dbReference>
<dbReference type="SUPFAM" id="SSF158472">
    <property type="entry name" value="HAMP domain-like"/>
    <property type="match status" value="1"/>
</dbReference>
<gene>
    <name evidence="7" type="ORF">bsdtw1_01776</name>
</gene>
<dbReference type="CDD" id="cd06225">
    <property type="entry name" value="HAMP"/>
    <property type="match status" value="1"/>
</dbReference>
<keyword evidence="5" id="KW-0812">Transmembrane</keyword>
<evidence type="ECO:0000256" key="5">
    <source>
        <dbReference type="SAM" id="Phobius"/>
    </source>
</evidence>
<dbReference type="PANTHER" id="PTHR34220:SF7">
    <property type="entry name" value="SENSOR HISTIDINE KINASE YPDA"/>
    <property type="match status" value="1"/>
</dbReference>
<dbReference type="Pfam" id="PF02518">
    <property type="entry name" value="HATPase_c"/>
    <property type="match status" value="1"/>
</dbReference>
<keyword evidence="5" id="KW-0472">Membrane</keyword>
<dbReference type="EMBL" id="BLZR01000001">
    <property type="protein sequence ID" value="GFP75685.1"/>
    <property type="molecule type" value="Genomic_DNA"/>
</dbReference>
<feature type="transmembrane region" description="Helical" evidence="5">
    <location>
        <begin position="310"/>
        <end position="332"/>
    </location>
</feature>
<reference evidence="7 8" key="1">
    <citation type="submission" date="2020-07" db="EMBL/GenBank/DDBJ databases">
        <title>A new beta-1,3-glucan-decomposing anaerobic bacterium isolated from anoxic soil subjected to biological soil disinfestation.</title>
        <authorList>
            <person name="Ueki A."/>
            <person name="Tonouchi A."/>
        </authorList>
    </citation>
    <scope>NUCLEOTIDE SEQUENCE [LARGE SCALE GENOMIC DNA]</scope>
    <source>
        <strain evidence="7 8">TW1</strain>
    </source>
</reference>
<dbReference type="GO" id="GO:0016020">
    <property type="term" value="C:membrane"/>
    <property type="evidence" value="ECO:0007669"/>
    <property type="project" value="UniProtKB-SubCell"/>
</dbReference>
<keyword evidence="4" id="KW-0418">Kinase</keyword>
<evidence type="ECO:0000313" key="7">
    <source>
        <dbReference type="EMBL" id="GFP75685.1"/>
    </source>
</evidence>
<evidence type="ECO:0000259" key="6">
    <source>
        <dbReference type="PROSITE" id="PS50885"/>
    </source>
</evidence>
<keyword evidence="5" id="KW-1133">Transmembrane helix</keyword>
<dbReference type="SMART" id="SM00304">
    <property type="entry name" value="HAMP"/>
    <property type="match status" value="1"/>
</dbReference>
<dbReference type="RefSeq" id="WP_183277170.1">
    <property type="nucleotide sequence ID" value="NZ_BLZR01000001.1"/>
</dbReference>
<dbReference type="PROSITE" id="PS50885">
    <property type="entry name" value="HAMP"/>
    <property type="match status" value="1"/>
</dbReference>
<organism evidence="7 8">
    <name type="scientific">Clostridium fungisolvens</name>
    <dbReference type="NCBI Taxonomy" id="1604897"/>
    <lineage>
        <taxon>Bacteria</taxon>
        <taxon>Bacillati</taxon>
        <taxon>Bacillota</taxon>
        <taxon>Clostridia</taxon>
        <taxon>Eubacteriales</taxon>
        <taxon>Clostridiaceae</taxon>
        <taxon>Clostridium</taxon>
    </lineage>
</organism>
<dbReference type="InterPro" id="IPR003594">
    <property type="entry name" value="HATPase_dom"/>
</dbReference>
<dbReference type="InterPro" id="IPR010559">
    <property type="entry name" value="Sig_transdc_His_kin_internal"/>
</dbReference>
<name>A0A6V8SGT8_9CLOT</name>
<evidence type="ECO:0000313" key="8">
    <source>
        <dbReference type="Proteomes" id="UP000580568"/>
    </source>
</evidence>
<dbReference type="GO" id="GO:0000155">
    <property type="term" value="F:phosphorelay sensor kinase activity"/>
    <property type="evidence" value="ECO:0007669"/>
    <property type="project" value="InterPro"/>
</dbReference>
<dbReference type="AlphaFoldDB" id="A0A6V8SGT8"/>
<dbReference type="Pfam" id="PF06580">
    <property type="entry name" value="His_kinase"/>
    <property type="match status" value="1"/>
</dbReference>
<accession>A0A6V8SGT8</accession>
<evidence type="ECO:0000256" key="2">
    <source>
        <dbReference type="ARBA" id="ARBA00022553"/>
    </source>
</evidence>
<dbReference type="InterPro" id="IPR003660">
    <property type="entry name" value="HAMP_dom"/>
</dbReference>
<dbReference type="InterPro" id="IPR050640">
    <property type="entry name" value="Bact_2-comp_sensor_kinase"/>
</dbReference>
<evidence type="ECO:0000256" key="1">
    <source>
        <dbReference type="ARBA" id="ARBA00004370"/>
    </source>
</evidence>
<dbReference type="InterPro" id="IPR036890">
    <property type="entry name" value="HATPase_C_sf"/>
</dbReference>